<evidence type="ECO:0000313" key="2">
    <source>
        <dbReference type="EMBL" id="KAJ4190967.1"/>
    </source>
</evidence>
<accession>A0A9W8RAY0</accession>
<proteinExistence type="predicted"/>
<dbReference type="InterPro" id="IPR000719">
    <property type="entry name" value="Prot_kinase_dom"/>
</dbReference>
<evidence type="ECO:0000259" key="1">
    <source>
        <dbReference type="PROSITE" id="PS50011"/>
    </source>
</evidence>
<feature type="domain" description="Protein kinase" evidence="1">
    <location>
        <begin position="260"/>
        <end position="596"/>
    </location>
</feature>
<dbReference type="PANTHER" id="PTHR24359:SF1">
    <property type="entry name" value="INHIBITOR OF NUCLEAR FACTOR KAPPA-B KINASE EPSILON SUBUNIT HOMOLOG 1-RELATED"/>
    <property type="match status" value="1"/>
</dbReference>
<gene>
    <name evidence="2" type="ORF">NW755_005179</name>
</gene>
<sequence length="614" mass="70301">MSREDSTPDEFLRDFENTKKLKPQSNLLAIGPLFPDNDEINNKQSTVSERTGCSTHVHDYGRSFQSDQILLLPLQNGPSDPSLLGIGQRVSSTLDVKSKLADLLCDAMVEHFEDKTKAWLPWGKLLRLCQYSNVSRELTRTFGKDAPAYLDYVTQRSAYKIFVILVLIKELDKLERFVEYSYCDEDLPFTWEGDLLKGQGQPLIAKKRGEHENCFHKGEKSFMRDFHREQWQIHIPFISRTEHNQVPEYQLHRDTIMPWEFREPVEKDGGFAKVYKVKIHPDQHAFDGHDTFALKVLLSTEEMDFDREVYALRKIPPGPHVIELLATFRRGNEFSFLFPWAEGGNLAELMEQEPSELLPSSIPNASEVFARWLIEQCAGIAKGLSGMHEVEPKLRSGDDFDKKEWAKKYGIHGDLKPENILRFLDDGLGKLKLSDFGLTLFHTMATRSKQPGDGPLSPTYASPEQDGNWSFVSRKTDVWALGCVFSMLLTWAIRGPDALKEYATARHKEKDPGKKGSWLQDTFYGTEHTEEGDPLIPDGFFLKQAVIDCIDENKKAISGPEHELNYLTGFLDFIRCKMLNVRRDDRATSEEVCQFLNEKVEECYLITPSTFQGP</sequence>
<dbReference type="AlphaFoldDB" id="A0A9W8RAY0"/>
<name>A0A9W8RAY0_9HYPO</name>
<dbReference type="GO" id="GO:0005524">
    <property type="term" value="F:ATP binding"/>
    <property type="evidence" value="ECO:0007669"/>
    <property type="project" value="InterPro"/>
</dbReference>
<dbReference type="Gene3D" id="1.10.510.10">
    <property type="entry name" value="Transferase(Phosphotransferase) domain 1"/>
    <property type="match status" value="1"/>
</dbReference>
<dbReference type="EMBL" id="JAOQAV010000010">
    <property type="protein sequence ID" value="KAJ4190967.1"/>
    <property type="molecule type" value="Genomic_DNA"/>
</dbReference>
<comment type="caution">
    <text evidence="2">The sequence shown here is derived from an EMBL/GenBank/DDBJ whole genome shotgun (WGS) entry which is preliminary data.</text>
</comment>
<organism evidence="2 3">
    <name type="scientific">Fusarium falciforme</name>
    <dbReference type="NCBI Taxonomy" id="195108"/>
    <lineage>
        <taxon>Eukaryota</taxon>
        <taxon>Fungi</taxon>
        <taxon>Dikarya</taxon>
        <taxon>Ascomycota</taxon>
        <taxon>Pezizomycotina</taxon>
        <taxon>Sordariomycetes</taxon>
        <taxon>Hypocreomycetidae</taxon>
        <taxon>Hypocreales</taxon>
        <taxon>Nectriaceae</taxon>
        <taxon>Fusarium</taxon>
        <taxon>Fusarium solani species complex</taxon>
    </lineage>
</organism>
<dbReference type="Proteomes" id="UP001152087">
    <property type="component" value="Unassembled WGS sequence"/>
</dbReference>
<keyword evidence="3" id="KW-1185">Reference proteome</keyword>
<dbReference type="Pfam" id="PF00069">
    <property type="entry name" value="Pkinase"/>
    <property type="match status" value="1"/>
</dbReference>
<dbReference type="GO" id="GO:0004674">
    <property type="term" value="F:protein serine/threonine kinase activity"/>
    <property type="evidence" value="ECO:0007669"/>
    <property type="project" value="TreeGrafter"/>
</dbReference>
<dbReference type="CDD" id="cd00180">
    <property type="entry name" value="PKc"/>
    <property type="match status" value="1"/>
</dbReference>
<reference evidence="2" key="1">
    <citation type="submission" date="2022-09" db="EMBL/GenBank/DDBJ databases">
        <title>Fusarium specimens isolated from Avocado Roots.</title>
        <authorList>
            <person name="Stajich J."/>
            <person name="Roper C."/>
            <person name="Heimlech-Rivalta G."/>
        </authorList>
    </citation>
    <scope>NUCLEOTIDE SEQUENCE</scope>
    <source>
        <strain evidence="2">A02</strain>
    </source>
</reference>
<dbReference type="PROSITE" id="PS50011">
    <property type="entry name" value="PROTEIN_KINASE_DOM"/>
    <property type="match status" value="1"/>
</dbReference>
<evidence type="ECO:0000313" key="3">
    <source>
        <dbReference type="Proteomes" id="UP001152087"/>
    </source>
</evidence>
<dbReference type="PANTHER" id="PTHR24359">
    <property type="entry name" value="SERINE/THREONINE-PROTEIN KINASE SBK1"/>
    <property type="match status" value="1"/>
</dbReference>
<protein>
    <recommendedName>
        <fullName evidence="1">Protein kinase domain-containing protein</fullName>
    </recommendedName>
</protein>
<dbReference type="SUPFAM" id="SSF56112">
    <property type="entry name" value="Protein kinase-like (PK-like)"/>
    <property type="match status" value="1"/>
</dbReference>
<dbReference type="SMART" id="SM00220">
    <property type="entry name" value="S_TKc"/>
    <property type="match status" value="1"/>
</dbReference>
<dbReference type="InterPro" id="IPR011009">
    <property type="entry name" value="Kinase-like_dom_sf"/>
</dbReference>